<dbReference type="CDD" id="cd00082">
    <property type="entry name" value="HisKA"/>
    <property type="match status" value="1"/>
</dbReference>
<gene>
    <name evidence="22" type="ORF">C3942_17500</name>
</gene>
<feature type="transmembrane region" description="Helical" evidence="18">
    <location>
        <begin position="209"/>
        <end position="232"/>
    </location>
</feature>
<dbReference type="GO" id="GO:0005886">
    <property type="term" value="C:plasma membrane"/>
    <property type="evidence" value="ECO:0007669"/>
    <property type="project" value="UniProtKB-SubCell"/>
</dbReference>
<dbReference type="InterPro" id="IPR004358">
    <property type="entry name" value="Sig_transdc_His_kin-like_C"/>
</dbReference>
<feature type="transmembrane region" description="Helical" evidence="18">
    <location>
        <begin position="335"/>
        <end position="353"/>
    </location>
</feature>
<dbReference type="PANTHER" id="PTHR45339:SF1">
    <property type="entry name" value="HYBRID SIGNAL TRANSDUCTION HISTIDINE KINASE J"/>
    <property type="match status" value="1"/>
</dbReference>
<keyword evidence="9" id="KW-0418">Kinase</keyword>
<dbReference type="Pfam" id="PF00072">
    <property type="entry name" value="Response_reg"/>
    <property type="match status" value="2"/>
</dbReference>
<feature type="domain" description="Response regulatory" evidence="20">
    <location>
        <begin position="820"/>
        <end position="936"/>
    </location>
</feature>
<evidence type="ECO:0000256" key="10">
    <source>
        <dbReference type="ARBA" id="ARBA00022840"/>
    </source>
</evidence>
<keyword evidence="13 18" id="KW-0472">Membrane</keyword>
<dbReference type="Gene3D" id="1.10.287.130">
    <property type="match status" value="1"/>
</dbReference>
<dbReference type="InterPro" id="IPR003661">
    <property type="entry name" value="HisK_dim/P_dom"/>
</dbReference>
<evidence type="ECO:0000256" key="2">
    <source>
        <dbReference type="ARBA" id="ARBA00004651"/>
    </source>
</evidence>
<dbReference type="Gene3D" id="2.60.40.2380">
    <property type="match status" value="1"/>
</dbReference>
<keyword evidence="23" id="KW-1185">Reference proteome</keyword>
<keyword evidence="6" id="KW-0808">Transferase</keyword>
<sequence>MSRLRMRGPQRPRAGLWIRLWRRLPAAVLLGLLLAPLAAHAGPLRLDDALGHASMPLAGHLEAFYDASGELTQAQVAAAENSARFQPIDRDFNGGFTQRGAWWLRFAVETAPGSAGDWWLQLGVPYVDYVDVWLPQARGAGETLQHRALGGMRPVSGRDLPWSVSVLRLSALPEGGPRWVWIRLAGERSLTLSGSVSKLDVMTGTLQGVVARVAAVVGMTLLMAGVCLALGVSLPDRKFLWYSAYLGASALLFACSENLIAVLLLPEQPLLSLRIHHVAVVLGLLTSILFAHSVLDMREQFPRTSIAFRLLAALAATGCVVTLSGYYGLIGPAVSLTRLALAAVIVTLCIVLVRRSQPGAWLNLIGYLAYGTAGMLHFAKNLDWIPFTRLTQYSYLIGVIIHMFAIFMSLGINVRLRERRSMALEHAHREADLANRAKSDFLANMSHEIRTPLNAILGTAELISDTSLTDEQRESLQTIRQSGDHLLGVIDDILDFSKVESGMLELEDAVFDLRRAVEEALELVGHKAVQKRLELACDIAPGTPDMARGDAARVRQILVNYLSNAIKFTEHGDVSVEVSAQALDAGRHRFHVAVRDTGIGIPAERLGRLFKSFSQVDASTTRRYGGSGLGLAICKRLAEMMGGGVAVESVPGRGSTFSFSFVAATDPAWQQPQRPGIDALHGRHLLIVDDNDTNRRILRRTAEDWGMQVFDTASPQEALRLIERGEHFDLAVMDDIMQDLDGVALAAAIRRHRSRGALPLLLLSSARQAGDDLKDFDLVRLKPLRRSSLLDAFLDLLAPAQVATPVPEQPAAPASRTPLRILLAEDNAINRQVGTRMLESLGYQADVVENGVEAVAALQRQHYDLVLMDVHMPEMDGLEATRRIRALQQRAQPRIFAMTASALDHERQACLDAGMDRHLAKPFRRRELESMLHEVAASVGCQAPAHDQAGGGALADPATLAQLAADLGAEGAAELIAEMVEASDGSLAALRDAHAGGDAPRLARAAQALQVNCSMVGATGLAQDCASLAAAPAPRQAALLESVAGGYLALIEQLRQWRA</sequence>
<accession>A0A2S5TC40</accession>
<feature type="transmembrane region" description="Helical" evidence="18">
    <location>
        <begin position="392"/>
        <end position="412"/>
    </location>
</feature>
<dbReference type="InterPro" id="IPR005467">
    <property type="entry name" value="His_kinase_dom"/>
</dbReference>
<keyword evidence="8" id="KW-0547">Nucleotide-binding</keyword>
<dbReference type="GO" id="GO:0005524">
    <property type="term" value="F:ATP binding"/>
    <property type="evidence" value="ECO:0007669"/>
    <property type="project" value="UniProtKB-KW"/>
</dbReference>
<dbReference type="InterPro" id="IPR011622">
    <property type="entry name" value="7TMR_DISM_rcpt_extracell_dom2"/>
</dbReference>
<dbReference type="FunFam" id="3.30.565.10:FF:000010">
    <property type="entry name" value="Sensor histidine kinase RcsC"/>
    <property type="match status" value="1"/>
</dbReference>
<dbReference type="CDD" id="cd00156">
    <property type="entry name" value="REC"/>
    <property type="match status" value="1"/>
</dbReference>
<feature type="modified residue" description="4-aspartylphosphate" evidence="17">
    <location>
        <position position="869"/>
    </location>
</feature>
<evidence type="ECO:0000259" key="19">
    <source>
        <dbReference type="PROSITE" id="PS50109"/>
    </source>
</evidence>
<dbReference type="InterPro" id="IPR008207">
    <property type="entry name" value="Sig_transdc_His_kin_Hpt_dom"/>
</dbReference>
<feature type="modified residue" description="4-aspartylphosphate" evidence="17">
    <location>
        <position position="734"/>
    </location>
</feature>
<dbReference type="PROSITE" id="PS50894">
    <property type="entry name" value="HPT"/>
    <property type="match status" value="1"/>
</dbReference>
<feature type="transmembrane region" description="Helical" evidence="18">
    <location>
        <begin position="307"/>
        <end position="329"/>
    </location>
</feature>
<dbReference type="Pfam" id="PF00512">
    <property type="entry name" value="HisKA"/>
    <property type="match status" value="1"/>
</dbReference>
<feature type="domain" description="HPt" evidence="21">
    <location>
        <begin position="968"/>
        <end position="1057"/>
    </location>
</feature>
<dbReference type="InterPro" id="IPR036097">
    <property type="entry name" value="HisK_dim/P_sf"/>
</dbReference>
<proteinExistence type="predicted"/>
<evidence type="ECO:0000256" key="13">
    <source>
        <dbReference type="ARBA" id="ARBA00023136"/>
    </source>
</evidence>
<dbReference type="Gene3D" id="1.20.120.160">
    <property type="entry name" value="HPT domain"/>
    <property type="match status" value="1"/>
</dbReference>
<dbReference type="Gene3D" id="3.30.565.10">
    <property type="entry name" value="Histidine kinase-like ATPase, C-terminal domain"/>
    <property type="match status" value="1"/>
</dbReference>
<dbReference type="FunFam" id="1.10.287.130:FF:000002">
    <property type="entry name" value="Two-component osmosensing histidine kinase"/>
    <property type="match status" value="1"/>
</dbReference>
<dbReference type="EMBL" id="PSNW01000011">
    <property type="protein sequence ID" value="PPE72574.1"/>
    <property type="molecule type" value="Genomic_DNA"/>
</dbReference>
<evidence type="ECO:0000313" key="22">
    <source>
        <dbReference type="EMBL" id="PPE72574.1"/>
    </source>
</evidence>
<evidence type="ECO:0000256" key="5">
    <source>
        <dbReference type="ARBA" id="ARBA00022553"/>
    </source>
</evidence>
<dbReference type="SUPFAM" id="SSF47226">
    <property type="entry name" value="Histidine-containing phosphotransfer domain, HPT domain"/>
    <property type="match status" value="1"/>
</dbReference>
<evidence type="ECO:0000256" key="4">
    <source>
        <dbReference type="ARBA" id="ARBA00022475"/>
    </source>
</evidence>
<dbReference type="InterPro" id="IPR001789">
    <property type="entry name" value="Sig_transdc_resp-reg_receiver"/>
</dbReference>
<dbReference type="SUPFAM" id="SSF52172">
    <property type="entry name" value="CheY-like"/>
    <property type="match status" value="2"/>
</dbReference>
<dbReference type="GO" id="GO:0000155">
    <property type="term" value="F:phosphorelay sensor kinase activity"/>
    <property type="evidence" value="ECO:0007669"/>
    <property type="project" value="InterPro"/>
</dbReference>
<dbReference type="CDD" id="cd16922">
    <property type="entry name" value="HATPase_EvgS-ArcB-TorS-like"/>
    <property type="match status" value="1"/>
</dbReference>
<dbReference type="AlphaFoldDB" id="A0A2S5TC40"/>
<feature type="transmembrane region" description="Helical" evidence="18">
    <location>
        <begin position="239"/>
        <end position="263"/>
    </location>
</feature>
<dbReference type="PROSITE" id="PS50109">
    <property type="entry name" value="HIS_KIN"/>
    <property type="match status" value="1"/>
</dbReference>
<evidence type="ECO:0000256" key="17">
    <source>
        <dbReference type="PROSITE-ProRule" id="PRU00169"/>
    </source>
</evidence>
<dbReference type="InterPro" id="IPR036641">
    <property type="entry name" value="HPT_dom_sf"/>
</dbReference>
<dbReference type="PRINTS" id="PR00344">
    <property type="entry name" value="BCTRLSENSOR"/>
</dbReference>
<dbReference type="OrthoDB" id="9809567at2"/>
<comment type="caution">
    <text evidence="16">Lacks conserved residue(s) required for the propagation of feature annotation.</text>
</comment>
<keyword evidence="11 18" id="KW-1133">Transmembrane helix</keyword>
<evidence type="ECO:0000256" key="9">
    <source>
        <dbReference type="ARBA" id="ARBA00022777"/>
    </source>
</evidence>
<comment type="caution">
    <text evidence="22">The sequence shown here is derived from an EMBL/GenBank/DDBJ whole genome shotgun (WGS) entry which is preliminary data.</text>
</comment>
<feature type="domain" description="Histidine kinase" evidence="19">
    <location>
        <begin position="444"/>
        <end position="665"/>
    </location>
</feature>
<evidence type="ECO:0000259" key="20">
    <source>
        <dbReference type="PROSITE" id="PS50110"/>
    </source>
</evidence>
<evidence type="ECO:0000256" key="3">
    <source>
        <dbReference type="ARBA" id="ARBA00012438"/>
    </source>
</evidence>
<dbReference type="PANTHER" id="PTHR45339">
    <property type="entry name" value="HYBRID SIGNAL TRANSDUCTION HISTIDINE KINASE J"/>
    <property type="match status" value="1"/>
</dbReference>
<dbReference type="Pfam" id="PF07695">
    <property type="entry name" value="7TMR-DISM_7TM"/>
    <property type="match status" value="1"/>
</dbReference>
<dbReference type="CDD" id="cd17546">
    <property type="entry name" value="REC_hyHK_CKI1_RcsC-like"/>
    <property type="match status" value="1"/>
</dbReference>
<comment type="subcellular location">
    <subcellularLocation>
        <location evidence="2">Cell membrane</location>
        <topology evidence="2">Multi-pass membrane protein</topology>
    </subcellularLocation>
</comment>
<dbReference type="InterPro" id="IPR036890">
    <property type="entry name" value="HATPase_C_sf"/>
</dbReference>
<evidence type="ECO:0000256" key="7">
    <source>
        <dbReference type="ARBA" id="ARBA00022692"/>
    </source>
</evidence>
<keyword evidence="5 17" id="KW-0597">Phosphoprotein</keyword>
<evidence type="ECO:0000256" key="12">
    <source>
        <dbReference type="ARBA" id="ARBA00023012"/>
    </source>
</evidence>
<feature type="transmembrane region" description="Helical" evidence="18">
    <location>
        <begin position="275"/>
        <end position="295"/>
    </location>
</feature>
<keyword evidence="7 18" id="KW-0812">Transmembrane</keyword>
<dbReference type="SMART" id="SM00387">
    <property type="entry name" value="HATPase_c"/>
    <property type="match status" value="1"/>
</dbReference>
<dbReference type="Pfam" id="PF07696">
    <property type="entry name" value="7TMR-DISMED2"/>
    <property type="match status" value="1"/>
</dbReference>
<evidence type="ECO:0000256" key="1">
    <source>
        <dbReference type="ARBA" id="ARBA00000085"/>
    </source>
</evidence>
<dbReference type="InterPro" id="IPR003594">
    <property type="entry name" value="HATPase_dom"/>
</dbReference>
<evidence type="ECO:0000256" key="16">
    <source>
        <dbReference type="PROSITE-ProRule" id="PRU00110"/>
    </source>
</evidence>
<name>A0A2S5TC40_9GAMM</name>
<evidence type="ECO:0000259" key="21">
    <source>
        <dbReference type="PROSITE" id="PS50894"/>
    </source>
</evidence>
<evidence type="ECO:0000256" key="15">
    <source>
        <dbReference type="ARBA" id="ARBA00068150"/>
    </source>
</evidence>
<dbReference type="SMART" id="SM00448">
    <property type="entry name" value="REC"/>
    <property type="match status" value="2"/>
</dbReference>
<evidence type="ECO:0000313" key="23">
    <source>
        <dbReference type="Proteomes" id="UP000238220"/>
    </source>
</evidence>
<dbReference type="Pfam" id="PF02518">
    <property type="entry name" value="HATPase_c"/>
    <property type="match status" value="1"/>
</dbReference>
<evidence type="ECO:0000256" key="8">
    <source>
        <dbReference type="ARBA" id="ARBA00022741"/>
    </source>
</evidence>
<reference evidence="22 23" key="1">
    <citation type="submission" date="2018-02" db="EMBL/GenBank/DDBJ databases">
        <title>Genome sequencing of Solimonas sp. HR-BB.</title>
        <authorList>
            <person name="Lee Y."/>
            <person name="Jeon C.O."/>
        </authorList>
    </citation>
    <scope>NUCLEOTIDE SEQUENCE [LARGE SCALE GENOMIC DNA]</scope>
    <source>
        <strain evidence="22 23">HR-BB</strain>
    </source>
</reference>
<evidence type="ECO:0000256" key="11">
    <source>
        <dbReference type="ARBA" id="ARBA00022989"/>
    </source>
</evidence>
<keyword evidence="12" id="KW-0902">Two-component regulatory system</keyword>
<evidence type="ECO:0000256" key="14">
    <source>
        <dbReference type="ARBA" id="ARBA00064003"/>
    </source>
</evidence>
<dbReference type="SMART" id="SM00388">
    <property type="entry name" value="HisKA"/>
    <property type="match status" value="1"/>
</dbReference>
<dbReference type="PROSITE" id="PS50110">
    <property type="entry name" value="RESPONSE_REGULATORY"/>
    <property type="match status" value="2"/>
</dbReference>
<feature type="domain" description="Response regulatory" evidence="20">
    <location>
        <begin position="684"/>
        <end position="797"/>
    </location>
</feature>
<evidence type="ECO:0000256" key="18">
    <source>
        <dbReference type="SAM" id="Phobius"/>
    </source>
</evidence>
<evidence type="ECO:0000256" key="6">
    <source>
        <dbReference type="ARBA" id="ARBA00022679"/>
    </source>
</evidence>
<dbReference type="EC" id="2.7.13.3" evidence="3"/>
<dbReference type="SUPFAM" id="SSF55874">
    <property type="entry name" value="ATPase domain of HSP90 chaperone/DNA topoisomerase II/histidine kinase"/>
    <property type="match status" value="1"/>
</dbReference>
<keyword evidence="10" id="KW-0067">ATP-binding</keyword>
<keyword evidence="4" id="KW-1003">Cell membrane</keyword>
<comment type="subunit">
    <text evidence="14">At low DSF concentrations, interacts with RpfF.</text>
</comment>
<feature type="transmembrane region" description="Helical" evidence="18">
    <location>
        <begin position="360"/>
        <end position="380"/>
    </location>
</feature>
<dbReference type="SUPFAM" id="SSF47384">
    <property type="entry name" value="Homodimeric domain of signal transducing histidine kinase"/>
    <property type="match status" value="1"/>
</dbReference>
<organism evidence="22 23">
    <name type="scientific">Solimonas fluminis</name>
    <dbReference type="NCBI Taxonomy" id="2086571"/>
    <lineage>
        <taxon>Bacteria</taxon>
        <taxon>Pseudomonadati</taxon>
        <taxon>Pseudomonadota</taxon>
        <taxon>Gammaproteobacteria</taxon>
        <taxon>Nevskiales</taxon>
        <taxon>Nevskiaceae</taxon>
        <taxon>Solimonas</taxon>
    </lineage>
</organism>
<dbReference type="InterPro" id="IPR011006">
    <property type="entry name" value="CheY-like_superfamily"/>
</dbReference>
<dbReference type="InterPro" id="IPR011623">
    <property type="entry name" value="7TMR_DISM_rcpt_extracell_dom1"/>
</dbReference>
<dbReference type="Proteomes" id="UP000238220">
    <property type="component" value="Unassembled WGS sequence"/>
</dbReference>
<protein>
    <recommendedName>
        <fullName evidence="15">Sensory/regulatory protein RpfC</fullName>
        <ecNumber evidence="3">2.7.13.3</ecNumber>
    </recommendedName>
</protein>
<comment type="catalytic activity">
    <reaction evidence="1">
        <text>ATP + protein L-histidine = ADP + protein N-phospho-L-histidine.</text>
        <dbReference type="EC" id="2.7.13.3"/>
    </reaction>
</comment>
<dbReference type="Gene3D" id="3.40.50.2300">
    <property type="match status" value="2"/>
</dbReference>